<keyword evidence="2" id="KW-0378">Hydrolase</keyword>
<dbReference type="GO" id="GO:0016787">
    <property type="term" value="F:hydrolase activity"/>
    <property type="evidence" value="ECO:0007669"/>
    <property type="project" value="UniProtKB-KW"/>
</dbReference>
<keyword evidence="1" id="KW-0547">Nucleotide-binding</keyword>
<dbReference type="GO" id="GO:0004386">
    <property type="term" value="F:helicase activity"/>
    <property type="evidence" value="ECO:0007669"/>
    <property type="project" value="UniProtKB-KW"/>
</dbReference>
<dbReference type="Gene3D" id="3.40.50.300">
    <property type="entry name" value="P-loop containing nucleotide triphosphate hydrolases"/>
    <property type="match status" value="1"/>
</dbReference>
<dbReference type="AlphaFoldDB" id="A0A7C1B113"/>
<dbReference type="InterPro" id="IPR012961">
    <property type="entry name" value="Ski2/MTR4_C"/>
</dbReference>
<protein>
    <recommendedName>
        <fullName evidence="5">Helicase C-terminal domain-containing protein</fullName>
    </recommendedName>
</protein>
<keyword evidence="3" id="KW-0347">Helicase</keyword>
<evidence type="ECO:0000259" key="5">
    <source>
        <dbReference type="PROSITE" id="PS51194"/>
    </source>
</evidence>
<name>A0A7C1B113_9BACT</name>
<dbReference type="PANTHER" id="PTHR12131">
    <property type="entry name" value="ATP-DEPENDENT RNA AND DNA HELICASE"/>
    <property type="match status" value="1"/>
</dbReference>
<organism evidence="6">
    <name type="scientific">Thermodesulforhabdus norvegica</name>
    <dbReference type="NCBI Taxonomy" id="39841"/>
    <lineage>
        <taxon>Bacteria</taxon>
        <taxon>Pseudomonadati</taxon>
        <taxon>Thermodesulfobacteriota</taxon>
        <taxon>Syntrophobacteria</taxon>
        <taxon>Syntrophobacterales</taxon>
        <taxon>Thermodesulforhabdaceae</taxon>
        <taxon>Thermodesulforhabdus</taxon>
    </lineage>
</organism>
<evidence type="ECO:0000256" key="3">
    <source>
        <dbReference type="ARBA" id="ARBA00022806"/>
    </source>
</evidence>
<dbReference type="EMBL" id="DQZW01000245">
    <property type="protein sequence ID" value="HDL90280.1"/>
    <property type="molecule type" value="Genomic_DNA"/>
</dbReference>
<evidence type="ECO:0000313" key="6">
    <source>
        <dbReference type="EMBL" id="HDL90280.1"/>
    </source>
</evidence>
<evidence type="ECO:0000256" key="1">
    <source>
        <dbReference type="ARBA" id="ARBA00022741"/>
    </source>
</evidence>
<accession>A0A7C1B113</accession>
<reference evidence="6" key="1">
    <citation type="journal article" date="2020" name="mSystems">
        <title>Genome- and Community-Level Interaction Insights into Carbon Utilization and Element Cycling Functions of Hydrothermarchaeota in Hydrothermal Sediment.</title>
        <authorList>
            <person name="Zhou Z."/>
            <person name="Liu Y."/>
            <person name="Xu W."/>
            <person name="Pan J."/>
            <person name="Luo Z.H."/>
            <person name="Li M."/>
        </authorList>
    </citation>
    <scope>NUCLEOTIDE SEQUENCE [LARGE SCALE GENOMIC DNA]</scope>
    <source>
        <strain evidence="6">HyVt-19</strain>
    </source>
</reference>
<dbReference type="InterPro" id="IPR001650">
    <property type="entry name" value="Helicase_C-like"/>
</dbReference>
<evidence type="ECO:0000256" key="2">
    <source>
        <dbReference type="ARBA" id="ARBA00022801"/>
    </source>
</evidence>
<dbReference type="PROSITE" id="PS51194">
    <property type="entry name" value="HELICASE_CTER"/>
    <property type="match status" value="1"/>
</dbReference>
<dbReference type="Gene3D" id="1.10.3380.30">
    <property type="match status" value="1"/>
</dbReference>
<sequence>VMEVLRAANLLPAIFFLKSRADCEKAIEMCEPVEETSLVKSREEFEARVEELLDEFPFLRGHKHLEVLLRARVGAHHGGQLPYWKVFLEKLMQEGYLEAIFSTSTVAAGVNFPARTVVICQSDRFNGHEFVPLTATELLQMTGRAGRRGMDEVGFVLILPGPYQDARYIYDLLKSPPDPIFSQVRVNFSMVLNLLLSHQPDEIKDLFAVSLATFQNMASERKKKRKAQARLFRKLQEWEEDIACDSVEEALEMRKRYQNLTDRIKELKKEWKRKSLPSAVQHLLVRGRVFYNRRSVPYVVLERPEPFADRVKSVRLTIPVKTRRGRVKVSYIRLSRIARIGHHISDLPSLEDVGEWHRIMTEFYEDPRESSPVFWGPDEEMAELLEHRSSLPCEGCKLYAACIKGSDHPFGHLLHRFQMSLEATTSVQDKLWKSFVYHMRFLQQEGYVNPDGSLTPDGIWASKLRLDQPLLISEGIRNEVFPANDPPLLAGLIAPFVIDRERAQDIELGALIYKFPDLAKHYFHMIQTLQRLKNRLQEWGFAIPPLPFWTVPTVYFWAKGSNWEEVKEIVRMDEGDLVMLIIRTADHLHQIESLVDSHEDLARSAGEARSLIMREPVIVV</sequence>
<dbReference type="GO" id="GO:0055087">
    <property type="term" value="C:Ski complex"/>
    <property type="evidence" value="ECO:0007669"/>
    <property type="project" value="TreeGrafter"/>
</dbReference>
<dbReference type="Proteomes" id="UP000886355">
    <property type="component" value="Unassembled WGS sequence"/>
</dbReference>
<comment type="caution">
    <text evidence="6">The sequence shown here is derived from an EMBL/GenBank/DDBJ whole genome shotgun (WGS) entry which is preliminary data.</text>
</comment>
<dbReference type="PANTHER" id="PTHR12131:SF1">
    <property type="entry name" value="ATP-DEPENDENT RNA HELICASE SUPV3L1, MITOCHONDRIAL-RELATED"/>
    <property type="match status" value="1"/>
</dbReference>
<dbReference type="GO" id="GO:0005524">
    <property type="term" value="F:ATP binding"/>
    <property type="evidence" value="ECO:0007669"/>
    <property type="project" value="UniProtKB-KW"/>
</dbReference>
<dbReference type="InterPro" id="IPR050699">
    <property type="entry name" value="RNA-DNA_Helicase"/>
</dbReference>
<dbReference type="SUPFAM" id="SSF52540">
    <property type="entry name" value="P-loop containing nucleoside triphosphate hydrolases"/>
    <property type="match status" value="1"/>
</dbReference>
<gene>
    <name evidence="6" type="ORF">ENG14_05195</name>
</gene>
<feature type="non-terminal residue" evidence="6">
    <location>
        <position position="1"/>
    </location>
</feature>
<dbReference type="Pfam" id="PF08148">
    <property type="entry name" value="DSHCT"/>
    <property type="match status" value="1"/>
</dbReference>
<dbReference type="SMART" id="SM01142">
    <property type="entry name" value="DSHCT"/>
    <property type="match status" value="1"/>
</dbReference>
<proteinExistence type="predicted"/>
<dbReference type="InterPro" id="IPR027417">
    <property type="entry name" value="P-loop_NTPase"/>
</dbReference>
<keyword evidence="4" id="KW-0067">ATP-binding</keyword>
<feature type="domain" description="Helicase C-terminal" evidence="5">
    <location>
        <begin position="22"/>
        <end position="192"/>
    </location>
</feature>
<dbReference type="SMART" id="SM00490">
    <property type="entry name" value="HELICc"/>
    <property type="match status" value="1"/>
</dbReference>
<dbReference type="GO" id="GO:0070478">
    <property type="term" value="P:nuclear-transcribed mRNA catabolic process, 3'-5' exonucleolytic nonsense-mediated decay"/>
    <property type="evidence" value="ECO:0007669"/>
    <property type="project" value="TreeGrafter"/>
</dbReference>
<evidence type="ECO:0000256" key="4">
    <source>
        <dbReference type="ARBA" id="ARBA00022840"/>
    </source>
</evidence>